<gene>
    <name evidence="1" type="ORF">CJD36_017075</name>
</gene>
<accession>A0A2S7SSF9</accession>
<dbReference type="EMBL" id="PPSL01000005">
    <property type="protein sequence ID" value="PQJ09648.1"/>
    <property type="molecule type" value="Genomic_DNA"/>
</dbReference>
<evidence type="ECO:0000313" key="1">
    <source>
        <dbReference type="EMBL" id="PQJ09648.1"/>
    </source>
</evidence>
<organism evidence="1 2">
    <name type="scientific">Flavipsychrobacter stenotrophus</name>
    <dbReference type="NCBI Taxonomy" id="2077091"/>
    <lineage>
        <taxon>Bacteria</taxon>
        <taxon>Pseudomonadati</taxon>
        <taxon>Bacteroidota</taxon>
        <taxon>Chitinophagia</taxon>
        <taxon>Chitinophagales</taxon>
        <taxon>Chitinophagaceae</taxon>
        <taxon>Flavipsychrobacter</taxon>
    </lineage>
</organism>
<evidence type="ECO:0008006" key="3">
    <source>
        <dbReference type="Google" id="ProtNLM"/>
    </source>
</evidence>
<dbReference type="Proteomes" id="UP000239872">
    <property type="component" value="Unassembled WGS sequence"/>
</dbReference>
<keyword evidence="2" id="KW-1185">Reference proteome</keyword>
<dbReference type="AlphaFoldDB" id="A0A2S7SSF9"/>
<dbReference type="OrthoDB" id="961372at2"/>
<name>A0A2S7SSF9_9BACT</name>
<dbReference type="RefSeq" id="WP_105040420.1">
    <property type="nucleotide sequence ID" value="NZ_PPSL01000005.1"/>
</dbReference>
<reference evidence="1 2" key="1">
    <citation type="submission" date="2018-01" db="EMBL/GenBank/DDBJ databases">
        <title>A novel member of the phylum Bacteroidetes isolated from glacier ice.</title>
        <authorList>
            <person name="Liu Q."/>
            <person name="Xin Y.-H."/>
        </authorList>
    </citation>
    <scope>NUCLEOTIDE SEQUENCE [LARGE SCALE GENOMIC DNA]</scope>
    <source>
        <strain evidence="1 2">RB1R16</strain>
    </source>
</reference>
<proteinExistence type="predicted"/>
<evidence type="ECO:0000313" key="2">
    <source>
        <dbReference type="Proteomes" id="UP000239872"/>
    </source>
</evidence>
<sequence>MTTTQLKEQARRLFFQSKLTRPQIAAIVGIAPRTLFDWIREGDWKSARNTAANAPALITEHYYNQLNALNATIKERRDRPYPTKDEAEIMRKLSMTIKQIKLRHSVADTTEIFTLFSNYLRKTKPDLLQHMLNSMSSYLYTLRPDPTKVITNQFEAEQESRADWEALIAELEVQEDLDDIHDTVAKYADQMAQQKEVLL</sequence>
<comment type="caution">
    <text evidence="1">The sequence shown here is derived from an EMBL/GenBank/DDBJ whole genome shotgun (WGS) entry which is preliminary data.</text>
</comment>
<protein>
    <recommendedName>
        <fullName evidence="3">DDE transposase family protein</fullName>
    </recommendedName>
</protein>